<comment type="similarity">
    <text evidence="2">Belongs to the transposase mutator family.</text>
</comment>
<evidence type="ECO:0000256" key="3">
    <source>
        <dbReference type="ARBA" id="ARBA00022578"/>
    </source>
</evidence>
<dbReference type="GO" id="GO:0006313">
    <property type="term" value="P:DNA transposition"/>
    <property type="evidence" value="ECO:0007669"/>
    <property type="project" value="InterPro"/>
</dbReference>
<sequence length="70" mass="8264">MLKNFVENVLEAEMEGHLDESQRSNGNKRNGRGKKRVKSGLRTFEIDSRQERQCNFEPKLVKKRQTPFSR</sequence>
<evidence type="ECO:0000256" key="2">
    <source>
        <dbReference type="ARBA" id="ARBA00010961"/>
    </source>
</evidence>
<accession>A0A934KWS2</accession>
<feature type="region of interest" description="Disordered" evidence="6">
    <location>
        <begin position="13"/>
        <end position="70"/>
    </location>
</feature>
<dbReference type="GO" id="GO:0004803">
    <property type="term" value="F:transposase activity"/>
    <property type="evidence" value="ECO:0007669"/>
    <property type="project" value="InterPro"/>
</dbReference>
<comment type="caution">
    <text evidence="7">The sequence shown here is derived from an EMBL/GenBank/DDBJ whole genome shotgun (WGS) entry which is preliminary data.</text>
</comment>
<feature type="compositionally biased region" description="Basic and acidic residues" evidence="6">
    <location>
        <begin position="44"/>
        <end position="54"/>
    </location>
</feature>
<dbReference type="Proteomes" id="UP000662373">
    <property type="component" value="Unassembled WGS sequence"/>
</dbReference>
<dbReference type="InterPro" id="IPR001207">
    <property type="entry name" value="Transposase_mutator"/>
</dbReference>
<keyword evidence="3" id="KW-0815">Transposition</keyword>
<evidence type="ECO:0000256" key="4">
    <source>
        <dbReference type="ARBA" id="ARBA00023125"/>
    </source>
</evidence>
<evidence type="ECO:0000313" key="8">
    <source>
        <dbReference type="Proteomes" id="UP000662373"/>
    </source>
</evidence>
<evidence type="ECO:0000256" key="1">
    <source>
        <dbReference type="ARBA" id="ARBA00002190"/>
    </source>
</evidence>
<evidence type="ECO:0000313" key="7">
    <source>
        <dbReference type="EMBL" id="MBJ7880750.1"/>
    </source>
</evidence>
<protein>
    <submittedName>
        <fullName evidence="7">Transposase</fullName>
    </submittedName>
</protein>
<keyword evidence="8" id="KW-1185">Reference proteome</keyword>
<comment type="function">
    <text evidence="1">Required for the transposition of the insertion element.</text>
</comment>
<dbReference type="AlphaFoldDB" id="A0A934KWS2"/>
<name>A0A934KWS2_9FLAO</name>
<reference evidence="7 8" key="1">
    <citation type="submission" date="2020-09" db="EMBL/GenBank/DDBJ databases">
        <title>Draft genome of Gelidibacter salicanalis PAMC21136.</title>
        <authorList>
            <person name="Park H."/>
        </authorList>
    </citation>
    <scope>NUCLEOTIDE SEQUENCE [LARGE SCALE GENOMIC DNA]</scope>
    <source>
        <strain evidence="7 8">PAMC21136</strain>
    </source>
</reference>
<keyword evidence="4" id="KW-0238">DNA-binding</keyword>
<proteinExistence type="inferred from homology"/>
<dbReference type="GO" id="GO:0003677">
    <property type="term" value="F:DNA binding"/>
    <property type="evidence" value="ECO:0007669"/>
    <property type="project" value="UniProtKB-KW"/>
</dbReference>
<evidence type="ECO:0000256" key="6">
    <source>
        <dbReference type="SAM" id="MobiDB-lite"/>
    </source>
</evidence>
<evidence type="ECO:0000256" key="5">
    <source>
        <dbReference type="ARBA" id="ARBA00023172"/>
    </source>
</evidence>
<keyword evidence="5" id="KW-0233">DNA recombination</keyword>
<feature type="compositionally biased region" description="Basic residues" evidence="6">
    <location>
        <begin position="61"/>
        <end position="70"/>
    </location>
</feature>
<feature type="compositionally biased region" description="Basic residues" evidence="6">
    <location>
        <begin position="29"/>
        <end position="39"/>
    </location>
</feature>
<organism evidence="7 8">
    <name type="scientific">Gelidibacter salicanalis</name>
    <dbReference type="NCBI Taxonomy" id="291193"/>
    <lineage>
        <taxon>Bacteria</taxon>
        <taxon>Pseudomonadati</taxon>
        <taxon>Bacteroidota</taxon>
        <taxon>Flavobacteriia</taxon>
        <taxon>Flavobacteriales</taxon>
        <taxon>Flavobacteriaceae</taxon>
        <taxon>Gelidibacter</taxon>
    </lineage>
</organism>
<dbReference type="Pfam" id="PF00872">
    <property type="entry name" value="Transposase_mut"/>
    <property type="match status" value="1"/>
</dbReference>
<gene>
    <name evidence="7" type="ORF">JEM65_08835</name>
</gene>
<dbReference type="EMBL" id="JAEHJZ010000019">
    <property type="protein sequence ID" value="MBJ7880750.1"/>
    <property type="molecule type" value="Genomic_DNA"/>
</dbReference>